<feature type="region of interest" description="Disordered" evidence="9">
    <location>
        <begin position="158"/>
        <end position="297"/>
    </location>
</feature>
<evidence type="ECO:0000256" key="7">
    <source>
        <dbReference type="ARBA" id="ARBA00023242"/>
    </source>
</evidence>
<comment type="subcellular location">
    <subcellularLocation>
        <location evidence="1">Nucleus</location>
    </subcellularLocation>
</comment>
<name>A0A9P7BT33_RHIOR</name>
<keyword evidence="6" id="KW-0804">Transcription</keyword>
<dbReference type="PROSITE" id="PS00463">
    <property type="entry name" value="ZN2_CY6_FUNGAL_1"/>
    <property type="match status" value="1"/>
</dbReference>
<evidence type="ECO:0000256" key="4">
    <source>
        <dbReference type="ARBA" id="ARBA00023015"/>
    </source>
</evidence>
<keyword evidence="5" id="KW-0238">DNA-binding</keyword>
<keyword evidence="8" id="KW-0175">Coiled coil</keyword>
<comment type="caution">
    <text evidence="11">The sequence shown here is derived from an EMBL/GenBank/DDBJ whole genome shotgun (WGS) entry which is preliminary data.</text>
</comment>
<keyword evidence="4" id="KW-0805">Transcription regulation</keyword>
<evidence type="ECO:0000313" key="12">
    <source>
        <dbReference type="Proteomes" id="UP000716291"/>
    </source>
</evidence>
<dbReference type="SUPFAM" id="SSF57701">
    <property type="entry name" value="Zn2/Cys6 DNA-binding domain"/>
    <property type="match status" value="2"/>
</dbReference>
<dbReference type="GO" id="GO:0000981">
    <property type="term" value="F:DNA-binding transcription factor activity, RNA polymerase II-specific"/>
    <property type="evidence" value="ECO:0007669"/>
    <property type="project" value="InterPro"/>
</dbReference>
<feature type="compositionally biased region" description="Low complexity" evidence="9">
    <location>
        <begin position="243"/>
        <end position="253"/>
    </location>
</feature>
<keyword evidence="7" id="KW-0539">Nucleus</keyword>
<dbReference type="PANTHER" id="PTHR31313">
    <property type="entry name" value="TY1 ENHANCER ACTIVATOR"/>
    <property type="match status" value="1"/>
</dbReference>
<dbReference type="InterPro" id="IPR051615">
    <property type="entry name" value="Transcr_Regulatory_Elem"/>
</dbReference>
<evidence type="ECO:0000313" key="11">
    <source>
        <dbReference type="EMBL" id="KAG1310116.1"/>
    </source>
</evidence>
<evidence type="ECO:0000256" key="3">
    <source>
        <dbReference type="ARBA" id="ARBA00022833"/>
    </source>
</evidence>
<dbReference type="EMBL" id="JAANQT010000547">
    <property type="protein sequence ID" value="KAG1310116.1"/>
    <property type="molecule type" value="Genomic_DNA"/>
</dbReference>
<feature type="coiled-coil region" evidence="8">
    <location>
        <begin position="102"/>
        <end position="132"/>
    </location>
</feature>
<organism evidence="11 12">
    <name type="scientific">Rhizopus oryzae</name>
    <name type="common">Mucormycosis agent</name>
    <name type="synonym">Rhizopus arrhizus var. delemar</name>
    <dbReference type="NCBI Taxonomy" id="64495"/>
    <lineage>
        <taxon>Eukaryota</taxon>
        <taxon>Fungi</taxon>
        <taxon>Fungi incertae sedis</taxon>
        <taxon>Mucoromycota</taxon>
        <taxon>Mucoromycotina</taxon>
        <taxon>Mucoromycetes</taxon>
        <taxon>Mucorales</taxon>
        <taxon>Mucorineae</taxon>
        <taxon>Rhizopodaceae</taxon>
        <taxon>Rhizopus</taxon>
    </lineage>
</organism>
<feature type="domain" description="Zn(2)-C6 fungal-type" evidence="10">
    <location>
        <begin position="71"/>
        <end position="100"/>
    </location>
</feature>
<proteinExistence type="predicted"/>
<accession>A0A9P7BT33</accession>
<keyword evidence="2" id="KW-0479">Metal-binding</keyword>
<protein>
    <recommendedName>
        <fullName evidence="10">Zn(2)-C6 fungal-type domain-containing protein</fullName>
    </recommendedName>
</protein>
<feature type="compositionally biased region" description="Low complexity" evidence="9">
    <location>
        <begin position="195"/>
        <end position="233"/>
    </location>
</feature>
<dbReference type="InterPro" id="IPR036864">
    <property type="entry name" value="Zn2-C6_fun-type_DNA-bd_sf"/>
</dbReference>
<evidence type="ECO:0000256" key="5">
    <source>
        <dbReference type="ARBA" id="ARBA00023125"/>
    </source>
</evidence>
<dbReference type="InterPro" id="IPR001138">
    <property type="entry name" value="Zn2Cys6_DnaBD"/>
</dbReference>
<dbReference type="GO" id="GO:0005634">
    <property type="term" value="C:nucleus"/>
    <property type="evidence" value="ECO:0007669"/>
    <property type="project" value="UniProtKB-SubCell"/>
</dbReference>
<keyword evidence="12" id="KW-1185">Reference proteome</keyword>
<dbReference type="AlphaFoldDB" id="A0A9P7BT33"/>
<feature type="compositionally biased region" description="Polar residues" evidence="9">
    <location>
        <begin position="174"/>
        <end position="194"/>
    </location>
</feature>
<feature type="compositionally biased region" description="Low complexity" evidence="9">
    <location>
        <begin position="261"/>
        <end position="271"/>
    </location>
</feature>
<gene>
    <name evidence="11" type="ORF">G6F64_004800</name>
</gene>
<keyword evidence="3" id="KW-0862">Zinc</keyword>
<dbReference type="Gene3D" id="4.10.240.10">
    <property type="entry name" value="Zn(2)-C6 fungal-type DNA-binding domain"/>
    <property type="match status" value="2"/>
</dbReference>
<dbReference type="PANTHER" id="PTHR31313:SF81">
    <property type="entry name" value="TY1 ENHANCER ACTIVATOR"/>
    <property type="match status" value="1"/>
</dbReference>
<dbReference type="GO" id="GO:0008270">
    <property type="term" value="F:zinc ion binding"/>
    <property type="evidence" value="ECO:0007669"/>
    <property type="project" value="InterPro"/>
</dbReference>
<dbReference type="Pfam" id="PF00172">
    <property type="entry name" value="Zn_clus"/>
    <property type="match status" value="2"/>
</dbReference>
<evidence type="ECO:0000256" key="8">
    <source>
        <dbReference type="SAM" id="Coils"/>
    </source>
</evidence>
<dbReference type="GO" id="GO:0003677">
    <property type="term" value="F:DNA binding"/>
    <property type="evidence" value="ECO:0007669"/>
    <property type="project" value="UniProtKB-KW"/>
</dbReference>
<dbReference type="SMART" id="SM00066">
    <property type="entry name" value="GAL4"/>
    <property type="match status" value="2"/>
</dbReference>
<dbReference type="PROSITE" id="PS50048">
    <property type="entry name" value="ZN2_CY6_FUNGAL_2"/>
    <property type="match status" value="2"/>
</dbReference>
<feature type="domain" description="Zn(2)-C6 fungal-type" evidence="10">
    <location>
        <begin position="18"/>
        <end position="47"/>
    </location>
</feature>
<evidence type="ECO:0000256" key="2">
    <source>
        <dbReference type="ARBA" id="ARBA00022723"/>
    </source>
</evidence>
<evidence type="ECO:0000256" key="1">
    <source>
        <dbReference type="ARBA" id="ARBA00004123"/>
    </source>
</evidence>
<evidence type="ECO:0000256" key="9">
    <source>
        <dbReference type="SAM" id="MobiDB-lite"/>
    </source>
</evidence>
<dbReference type="Proteomes" id="UP000716291">
    <property type="component" value="Unassembled WGS sequence"/>
</dbReference>
<sequence length="337" mass="36790">MPNNPNRTPLLYSTAIRGCEPCKRRKRVCNGQKPCMPCAEGSQECVYSVVSEHPRSVFSTNAARRLSSGSACETCRRRKTKCDGGNPCGFCASSGIDCINNNNSLERKKRTASNENEAMDRIEDRLRRIERLMTAFTPSPLSKNCTTSNYYRKMSSPLLSAQKQQRPYRHHSIQGISSSEPTSRDSYNMTTSRTSNSSINNNNNNSSSSNNSNSNSSNNSNSNNSNSSAAAAAAPPPLPPLSPRTLRQSSSQLTNQSMYLSPSSSSSTTSTVHSPNMQPSTSTPTSTNDSWNQPTPIPSLMDQLSKLTFVTTAMDYNLVQYPIYPISTPSPPPSSQP</sequence>
<reference evidence="11" key="1">
    <citation type="journal article" date="2020" name="Microb. Genom.">
        <title>Genetic diversity of clinical and environmental Mucorales isolates obtained from an investigation of mucormycosis cases among solid organ transplant recipients.</title>
        <authorList>
            <person name="Nguyen M.H."/>
            <person name="Kaul D."/>
            <person name="Muto C."/>
            <person name="Cheng S.J."/>
            <person name="Richter R.A."/>
            <person name="Bruno V.M."/>
            <person name="Liu G."/>
            <person name="Beyhan S."/>
            <person name="Sundermann A.J."/>
            <person name="Mounaud S."/>
            <person name="Pasculle A.W."/>
            <person name="Nierman W.C."/>
            <person name="Driscoll E."/>
            <person name="Cumbie R."/>
            <person name="Clancy C.J."/>
            <person name="Dupont C.L."/>
        </authorList>
    </citation>
    <scope>NUCLEOTIDE SEQUENCE</scope>
    <source>
        <strain evidence="11">GL11</strain>
    </source>
</reference>
<dbReference type="CDD" id="cd00067">
    <property type="entry name" value="GAL4"/>
    <property type="match status" value="2"/>
</dbReference>
<evidence type="ECO:0000256" key="6">
    <source>
        <dbReference type="ARBA" id="ARBA00023163"/>
    </source>
</evidence>
<evidence type="ECO:0000259" key="10">
    <source>
        <dbReference type="PROSITE" id="PS50048"/>
    </source>
</evidence>